<dbReference type="AlphaFoldDB" id="A0A1Y2G3G5"/>
<gene>
    <name evidence="2" type="ORF">BCR35DRAFT_1855</name>
</gene>
<comment type="caution">
    <text evidence="2">The sequence shown here is derived from an EMBL/GenBank/DDBJ whole genome shotgun (WGS) entry which is preliminary data.</text>
</comment>
<reference evidence="2 3" key="1">
    <citation type="submission" date="2016-07" db="EMBL/GenBank/DDBJ databases">
        <title>Pervasive Adenine N6-methylation of Active Genes in Fungi.</title>
        <authorList>
            <consortium name="DOE Joint Genome Institute"/>
            <person name="Mondo S.J."/>
            <person name="Dannebaum R.O."/>
            <person name="Kuo R.C."/>
            <person name="Labutti K."/>
            <person name="Haridas S."/>
            <person name="Kuo A."/>
            <person name="Salamov A."/>
            <person name="Ahrendt S.R."/>
            <person name="Lipzen A."/>
            <person name="Sullivan W."/>
            <person name="Andreopoulos W.B."/>
            <person name="Clum A."/>
            <person name="Lindquist E."/>
            <person name="Daum C."/>
            <person name="Ramamoorthy G.K."/>
            <person name="Gryganskyi A."/>
            <person name="Culley D."/>
            <person name="Magnuson J.K."/>
            <person name="James T.Y."/>
            <person name="O'Malley M.A."/>
            <person name="Stajich J.E."/>
            <person name="Spatafora J.W."/>
            <person name="Visel A."/>
            <person name="Grigoriev I.V."/>
        </authorList>
    </citation>
    <scope>NUCLEOTIDE SEQUENCE [LARGE SCALE GENOMIC DNA]</scope>
    <source>
        <strain evidence="2 3">62-1032</strain>
    </source>
</reference>
<dbReference type="EMBL" id="MCGR01000001">
    <property type="protein sequence ID" value="ORY92464.1"/>
    <property type="molecule type" value="Genomic_DNA"/>
</dbReference>
<evidence type="ECO:0000313" key="3">
    <source>
        <dbReference type="Proteomes" id="UP000193467"/>
    </source>
</evidence>
<dbReference type="Proteomes" id="UP000193467">
    <property type="component" value="Unassembled WGS sequence"/>
</dbReference>
<protein>
    <submittedName>
        <fullName evidence="2">Uncharacterized protein</fullName>
    </submittedName>
</protein>
<evidence type="ECO:0000256" key="1">
    <source>
        <dbReference type="SAM" id="MobiDB-lite"/>
    </source>
</evidence>
<feature type="compositionally biased region" description="Basic and acidic residues" evidence="1">
    <location>
        <begin position="1"/>
        <end position="13"/>
    </location>
</feature>
<accession>A0A1Y2G3G5</accession>
<feature type="compositionally biased region" description="Low complexity" evidence="1">
    <location>
        <begin position="67"/>
        <end position="81"/>
    </location>
</feature>
<feature type="compositionally biased region" description="Basic and acidic residues" evidence="1">
    <location>
        <begin position="172"/>
        <end position="181"/>
    </location>
</feature>
<sequence>MSLNREQKSERATFHLGAPSVSPPRVPSLARDVCLLRGQGRRELDRGRDSEARSLSCLRKRRRRDTTNTTTSARRSPRATTKPPNSGCVDPSVSPLCCIASTPAERVDHRPSRMSDRRRPLNSSAARPSGKSSAHSSLSSKRKDSIAGHRIEPTSSTVYESAETRSVPARNSSRECSFRSS</sequence>
<feature type="compositionally biased region" description="Basic and acidic residues" evidence="1">
    <location>
        <begin position="105"/>
        <end position="119"/>
    </location>
</feature>
<feature type="compositionally biased region" description="Low complexity" evidence="1">
    <location>
        <begin position="129"/>
        <end position="139"/>
    </location>
</feature>
<feature type="region of interest" description="Disordered" evidence="1">
    <location>
        <begin position="1"/>
        <end position="181"/>
    </location>
</feature>
<dbReference type="InParanoid" id="A0A1Y2G3G5"/>
<proteinExistence type="predicted"/>
<organism evidence="2 3">
    <name type="scientific">Leucosporidium creatinivorum</name>
    <dbReference type="NCBI Taxonomy" id="106004"/>
    <lineage>
        <taxon>Eukaryota</taxon>
        <taxon>Fungi</taxon>
        <taxon>Dikarya</taxon>
        <taxon>Basidiomycota</taxon>
        <taxon>Pucciniomycotina</taxon>
        <taxon>Microbotryomycetes</taxon>
        <taxon>Leucosporidiales</taxon>
        <taxon>Leucosporidium</taxon>
    </lineage>
</organism>
<name>A0A1Y2G3G5_9BASI</name>
<keyword evidence="3" id="KW-1185">Reference proteome</keyword>
<feature type="compositionally biased region" description="Basic and acidic residues" evidence="1">
    <location>
        <begin position="40"/>
        <end position="52"/>
    </location>
</feature>
<feature type="compositionally biased region" description="Basic and acidic residues" evidence="1">
    <location>
        <begin position="141"/>
        <end position="152"/>
    </location>
</feature>
<evidence type="ECO:0000313" key="2">
    <source>
        <dbReference type="EMBL" id="ORY92464.1"/>
    </source>
</evidence>